<accession>A0A2Z6QF21</accession>
<dbReference type="GO" id="GO:0004674">
    <property type="term" value="F:protein serine/threonine kinase activity"/>
    <property type="evidence" value="ECO:0007669"/>
    <property type="project" value="TreeGrafter"/>
</dbReference>
<dbReference type="EMBL" id="BLAL01000242">
    <property type="protein sequence ID" value="GES95308.1"/>
    <property type="molecule type" value="Genomic_DNA"/>
</dbReference>
<evidence type="ECO:0000313" key="5">
    <source>
        <dbReference type="Proteomes" id="UP000247702"/>
    </source>
</evidence>
<dbReference type="PANTHER" id="PTHR44329:SF291">
    <property type="entry name" value="PROTEIN KINASE DOMAIN-CONTAINING PROTEIN"/>
    <property type="match status" value="1"/>
</dbReference>
<dbReference type="InterPro" id="IPR001245">
    <property type="entry name" value="Ser-Thr/Tyr_kinase_cat_dom"/>
</dbReference>
<feature type="domain" description="Protein kinase" evidence="2">
    <location>
        <begin position="30"/>
        <end position="291"/>
    </location>
</feature>
<dbReference type="SUPFAM" id="SSF56112">
    <property type="entry name" value="Protein kinase-like (PK-like)"/>
    <property type="match status" value="1"/>
</dbReference>
<dbReference type="AlphaFoldDB" id="A0A2Z6QF21"/>
<dbReference type="EMBL" id="BEXD01000025">
    <property type="protein sequence ID" value="GBB83464.1"/>
    <property type="molecule type" value="Genomic_DNA"/>
</dbReference>
<keyword evidence="1" id="KW-0547">Nucleotide-binding</keyword>
<dbReference type="InterPro" id="IPR055854">
    <property type="entry name" value="DUF7431"/>
</dbReference>
<evidence type="ECO:0000259" key="2">
    <source>
        <dbReference type="PROSITE" id="PS50011"/>
    </source>
</evidence>
<dbReference type="InterPro" id="IPR000719">
    <property type="entry name" value="Prot_kinase_dom"/>
</dbReference>
<gene>
    <name evidence="4" type="ORF">RCL2_002198500</name>
    <name evidence="3" type="ORF">RclHR1_01020005</name>
</gene>
<dbReference type="PROSITE" id="PS00107">
    <property type="entry name" value="PROTEIN_KINASE_ATP"/>
    <property type="match status" value="1"/>
</dbReference>
<dbReference type="InterPro" id="IPR051681">
    <property type="entry name" value="Ser/Thr_Kinases-Pseudokinases"/>
</dbReference>
<name>A0A2Z6QF21_9GLOM</name>
<dbReference type="InterPro" id="IPR011009">
    <property type="entry name" value="Kinase-like_dom_sf"/>
</dbReference>
<keyword evidence="1" id="KW-0067">ATP-binding</keyword>
<dbReference type="Proteomes" id="UP000247702">
    <property type="component" value="Unassembled WGS sequence"/>
</dbReference>
<organism evidence="3 5">
    <name type="scientific">Rhizophagus clarus</name>
    <dbReference type="NCBI Taxonomy" id="94130"/>
    <lineage>
        <taxon>Eukaryota</taxon>
        <taxon>Fungi</taxon>
        <taxon>Fungi incertae sedis</taxon>
        <taxon>Mucoromycota</taxon>
        <taxon>Glomeromycotina</taxon>
        <taxon>Glomeromycetes</taxon>
        <taxon>Glomerales</taxon>
        <taxon>Glomeraceae</taxon>
        <taxon>Rhizophagus</taxon>
    </lineage>
</organism>
<dbReference type="PRINTS" id="PR00109">
    <property type="entry name" value="TYRKINASE"/>
</dbReference>
<feature type="binding site" evidence="1">
    <location>
        <position position="60"/>
    </location>
    <ligand>
        <name>ATP</name>
        <dbReference type="ChEBI" id="CHEBI:30616"/>
    </ligand>
</feature>
<dbReference type="InterPro" id="IPR017441">
    <property type="entry name" value="Protein_kinase_ATP_BS"/>
</dbReference>
<evidence type="ECO:0000256" key="1">
    <source>
        <dbReference type="PROSITE-ProRule" id="PRU10141"/>
    </source>
</evidence>
<evidence type="ECO:0000313" key="4">
    <source>
        <dbReference type="EMBL" id="GES95308.1"/>
    </source>
</evidence>
<keyword evidence="5" id="KW-1185">Reference proteome</keyword>
<proteinExistence type="predicted"/>
<dbReference type="Gene3D" id="1.10.510.10">
    <property type="entry name" value="Transferase(Phosphotransferase) domain 1"/>
    <property type="match status" value="1"/>
</dbReference>
<comment type="caution">
    <text evidence="3">The sequence shown here is derived from an EMBL/GenBank/DDBJ whole genome shotgun (WGS) entry which is preliminary data.</text>
</comment>
<dbReference type="PROSITE" id="PS50011">
    <property type="entry name" value="PROTEIN_KINASE_DOM"/>
    <property type="match status" value="1"/>
</dbReference>
<keyword evidence="4" id="KW-0808">Transferase</keyword>
<dbReference type="PANTHER" id="PTHR44329">
    <property type="entry name" value="SERINE/THREONINE-PROTEIN KINASE TNNI3K-RELATED"/>
    <property type="match status" value="1"/>
</dbReference>
<protein>
    <submittedName>
        <fullName evidence="4">Kinase-like domain-containing protein</fullName>
    </submittedName>
</protein>
<reference evidence="4" key="2">
    <citation type="submission" date="2019-10" db="EMBL/GenBank/DDBJ databases">
        <title>Conservation and host-specific expression of non-tandemly repeated heterogenous ribosome RNA gene in arbuscular mycorrhizal fungi.</title>
        <authorList>
            <person name="Maeda T."/>
            <person name="Kobayashi Y."/>
            <person name="Nakagawa T."/>
            <person name="Ezawa T."/>
            <person name="Yamaguchi K."/>
            <person name="Bino T."/>
            <person name="Nishimoto Y."/>
            <person name="Shigenobu S."/>
            <person name="Kawaguchi M."/>
        </authorList>
    </citation>
    <scope>NUCLEOTIDE SEQUENCE</scope>
    <source>
        <strain evidence="4">HR1</strain>
    </source>
</reference>
<dbReference type="GO" id="GO:0005524">
    <property type="term" value="F:ATP binding"/>
    <property type="evidence" value="ECO:0007669"/>
    <property type="project" value="UniProtKB-UniRule"/>
</dbReference>
<dbReference type="OrthoDB" id="2330686at2759"/>
<dbReference type="Proteomes" id="UP000615446">
    <property type="component" value="Unassembled WGS sequence"/>
</dbReference>
<dbReference type="Pfam" id="PF07714">
    <property type="entry name" value="PK_Tyr_Ser-Thr"/>
    <property type="match status" value="1"/>
</dbReference>
<sequence>MCEYNNNNSDKWIENFIKEEHLEYYDYKKFSHIEQIGTGGFGKVFRANWKNGLEQCLALKSFYNLSGAILKEIIHDIHEIKIEQENVIRCYGITKFPSENPGPSENILLVMEYADGGTLQDYLKKEFNKLTWKSKYDLAYQLACGVLFLHDKGIVHRNLHSGNVLVHQNKIKLADYGLSKKIEELSKFQSKNVFPYIDPQSIIKRNYSLDKKSDVYSLGVLLWEISSGQKPFCNENYYDINLALRISKGLREKIVPGTPNYYSKLYTECWDNDPNNRPTTKQIVERLSEIINNDSDDNFIDDQSSLEHTQNSKININSENSLTIKSIYDELKDDSQNMTISVDDDIDITILIGDDSSQQLVHLNPKDNLSNIRKKLERHNMIKMDDALLFAKRNNQHYTFIAREEEDKIILATITDTENKILYIRENSVRLDITVKILSLPNLDDCSSSNNYSLNLNLKDNLSSIREKLKKSNVKMNDTLSFANSSKAEIAREDEDQIILKEIVDAKNGTLYLIKPDYRFLINQLKLEYGRTKSLDRANKKAFIIKDYDITEITDVHKYTKIDLKECQFMEKDIFLFADIDTNKRTSSDSTCTVIEHNKVSLRFKIEPDPEFIKAAKDAIESKDLRRLKKMTEEYGKFIPKEEVILGARAYFVDANTGDSSKNYTRYTNLKLIGGKKFISKDFNETEWLNSLDEFRNWDCIKIKDPISIFYLLPEYLHKEILSLVGKKVLYLSTESYEYKLTKPGRYNILDTPKDILEILQDKVADCSIFATVVDKSKVNNDIFNCQILWPPNQDPKLVINCIQKKFRERKCKLKVMLMIIGYDTTFNFDRPDFNIQFKVEKYEYNELNSQAKKHLLESDSSFCFGIPVLRKLDDLNNSLIIGHHFYNTKIDDNERTGLYIFSYSLKTNHYAYLPNFTFYTFIILDYSSNYSGMTSLNHSKFIKNILTKRDSLKPKFISLYSTKESTCGPIFLKQKTNELNGVKVKYLKINNCGNDDCICANKMLIDEFKYAYFDPIQDKNLSCIEYLKSNN</sequence>
<dbReference type="Pfam" id="PF24209">
    <property type="entry name" value="DUF7431"/>
    <property type="match status" value="1"/>
</dbReference>
<evidence type="ECO:0000313" key="3">
    <source>
        <dbReference type="EMBL" id="GBB83464.1"/>
    </source>
</evidence>
<reference evidence="3 5" key="1">
    <citation type="submission" date="2017-11" db="EMBL/GenBank/DDBJ databases">
        <title>The genome of Rhizophagus clarus HR1 reveals common genetic basis of auxotrophy among arbuscular mycorrhizal fungi.</title>
        <authorList>
            <person name="Kobayashi Y."/>
        </authorList>
    </citation>
    <scope>NUCLEOTIDE SEQUENCE [LARGE SCALE GENOMIC DNA]</scope>
    <source>
        <strain evidence="3 5">HR1</strain>
    </source>
</reference>
<keyword evidence="4" id="KW-0418">Kinase</keyword>